<name>F2BAD7_9NEIS</name>
<dbReference type="GO" id="GO:1990904">
    <property type="term" value="C:ribonucleoprotein complex"/>
    <property type="evidence" value="ECO:0007669"/>
    <property type="project" value="UniProtKB-KW"/>
</dbReference>
<comment type="function">
    <text evidence="5">One of two assembly initiator proteins, it binds directly to the 5'-end of the 23S rRNA, where it nucleates assembly of the 50S subunit.</text>
</comment>
<dbReference type="AlphaFoldDB" id="F2BAD7"/>
<reference evidence="8 9" key="1">
    <citation type="submission" date="2011-02" db="EMBL/GenBank/DDBJ databases">
        <authorList>
            <person name="Muzny D."/>
            <person name="Qin X."/>
            <person name="Deng J."/>
            <person name="Jiang H."/>
            <person name="Liu Y."/>
            <person name="Qu J."/>
            <person name="Song X.-Z."/>
            <person name="Zhang L."/>
            <person name="Thornton R."/>
            <person name="Coyle M."/>
            <person name="Francisco L."/>
            <person name="Jackson L."/>
            <person name="Javaid M."/>
            <person name="Korchina V."/>
            <person name="Kovar C."/>
            <person name="Mata R."/>
            <person name="Mathew T."/>
            <person name="Ngo R."/>
            <person name="Nguyen L."/>
            <person name="Nguyen N."/>
            <person name="Okwuonu G."/>
            <person name="Ongeri F."/>
            <person name="Pham C."/>
            <person name="Simmons D."/>
            <person name="Wilczek-Boney K."/>
            <person name="Hale W."/>
            <person name="Jakkamsetti A."/>
            <person name="Pham P."/>
            <person name="Ruth R."/>
            <person name="San Lucas F."/>
            <person name="Warren J."/>
            <person name="Zhang J."/>
            <person name="Zhao Z."/>
            <person name="Zhou C."/>
            <person name="Zhu D."/>
            <person name="Lee S."/>
            <person name="Bess C."/>
            <person name="Blankenburg K."/>
            <person name="Forbes L."/>
            <person name="Fu Q."/>
            <person name="Gubbala S."/>
            <person name="Hirani K."/>
            <person name="Jayaseelan J.C."/>
            <person name="Lara F."/>
            <person name="Munidasa M."/>
            <person name="Palculict T."/>
            <person name="Patil S."/>
            <person name="Pu L.-L."/>
            <person name="Saada N."/>
            <person name="Tang L."/>
            <person name="Weissenberger G."/>
            <person name="Zhu Y."/>
            <person name="Hemphill L."/>
            <person name="Shang Y."/>
            <person name="Youmans B."/>
            <person name="Ayvaz T."/>
            <person name="Ross M."/>
            <person name="Santibanez J."/>
            <person name="Aqrawi P."/>
            <person name="Gross S."/>
            <person name="Joshi V."/>
            <person name="Fowler G."/>
            <person name="Nazareth L."/>
            <person name="Reid J."/>
            <person name="Worley K."/>
            <person name="Petrosino J."/>
            <person name="Highlander S."/>
            <person name="Gibbs R."/>
        </authorList>
    </citation>
    <scope>NUCLEOTIDE SEQUENCE [LARGE SCALE GENOMIC DNA]</scope>
    <source>
        <strain evidence="8 9">ATCC BAA-1200</strain>
    </source>
</reference>
<evidence type="ECO:0000256" key="1">
    <source>
        <dbReference type="ARBA" id="ARBA00010618"/>
    </source>
</evidence>
<keyword evidence="3 5" id="KW-0687">Ribonucleoprotein</keyword>
<keyword evidence="2 5" id="KW-0689">Ribosomal protein</keyword>
<gene>
    <name evidence="5 8" type="primary">rplX</name>
    <name evidence="8" type="ORF">HMPREF9123_0741</name>
</gene>
<dbReference type="PANTHER" id="PTHR12903">
    <property type="entry name" value="MITOCHONDRIAL RIBOSOMAL PROTEIN L24"/>
    <property type="match status" value="1"/>
</dbReference>
<dbReference type="InterPro" id="IPR003256">
    <property type="entry name" value="Ribosomal_uL24"/>
</dbReference>
<dbReference type="SMART" id="SM00739">
    <property type="entry name" value="KOW"/>
    <property type="match status" value="1"/>
</dbReference>
<keyword evidence="9" id="KW-1185">Reference proteome</keyword>
<dbReference type="GO" id="GO:0005840">
    <property type="term" value="C:ribosome"/>
    <property type="evidence" value="ECO:0007669"/>
    <property type="project" value="UniProtKB-KW"/>
</dbReference>
<dbReference type="GO" id="GO:0006412">
    <property type="term" value="P:translation"/>
    <property type="evidence" value="ECO:0007669"/>
    <property type="project" value="UniProtKB-UniRule"/>
</dbReference>
<dbReference type="Gene3D" id="2.30.30.30">
    <property type="match status" value="1"/>
</dbReference>
<dbReference type="RefSeq" id="WP_007341752.1">
    <property type="nucleotide sequence ID" value="NZ_GL878494.1"/>
</dbReference>
<evidence type="ECO:0000256" key="2">
    <source>
        <dbReference type="ARBA" id="ARBA00022980"/>
    </source>
</evidence>
<evidence type="ECO:0000256" key="5">
    <source>
        <dbReference type="HAMAP-Rule" id="MF_01326"/>
    </source>
</evidence>
<dbReference type="NCBIfam" id="TIGR01079">
    <property type="entry name" value="rplX_bact"/>
    <property type="match status" value="1"/>
</dbReference>
<dbReference type="EMBL" id="AFAY01000012">
    <property type="protein sequence ID" value="EGF11625.1"/>
    <property type="molecule type" value="Genomic_DNA"/>
</dbReference>
<dbReference type="Proteomes" id="UP000004105">
    <property type="component" value="Unassembled WGS sequence"/>
</dbReference>
<feature type="domain" description="KOW" evidence="7">
    <location>
        <begin position="3"/>
        <end position="30"/>
    </location>
</feature>
<dbReference type="InterPro" id="IPR041988">
    <property type="entry name" value="Ribosomal_uL24_KOW"/>
</dbReference>
<accession>F2BAD7</accession>
<comment type="function">
    <text evidence="5">One of the proteins that surrounds the polypeptide exit tunnel on the outside of the subunit.</text>
</comment>
<evidence type="ECO:0000256" key="6">
    <source>
        <dbReference type="RuleBase" id="RU003477"/>
    </source>
</evidence>
<dbReference type="InterPro" id="IPR005825">
    <property type="entry name" value="Ribosomal_uL24_CS"/>
</dbReference>
<dbReference type="CDD" id="cd06089">
    <property type="entry name" value="KOW_RPL26"/>
    <property type="match status" value="1"/>
</dbReference>
<keyword evidence="5" id="KW-0694">RNA-binding</keyword>
<evidence type="ECO:0000256" key="3">
    <source>
        <dbReference type="ARBA" id="ARBA00023274"/>
    </source>
</evidence>
<dbReference type="OrthoDB" id="9807419at2"/>
<comment type="subunit">
    <text evidence="5">Part of the 50S ribosomal subunit.</text>
</comment>
<proteinExistence type="inferred from homology"/>
<dbReference type="InterPro" id="IPR005824">
    <property type="entry name" value="KOW"/>
</dbReference>
<evidence type="ECO:0000259" key="7">
    <source>
        <dbReference type="SMART" id="SM00739"/>
    </source>
</evidence>
<comment type="similarity">
    <text evidence="1 5 6">Belongs to the universal ribosomal protein uL24 family.</text>
</comment>
<sequence length="107" mass="11282">MNKVIKGDQVIVIAGKDKGKVGLVVSISSRGVVVEGINLVKRHVKPNPMRGIEGGIIAKSLPIDISNLAILNPHTGKADRIGIRLVNDNGNIIRTRVFKSSGLVVGA</sequence>
<organism evidence="8 9">
    <name type="scientific">Neisseria bacilliformis ATCC BAA-1200</name>
    <dbReference type="NCBI Taxonomy" id="888742"/>
    <lineage>
        <taxon>Bacteria</taxon>
        <taxon>Pseudomonadati</taxon>
        <taxon>Pseudomonadota</taxon>
        <taxon>Betaproteobacteria</taxon>
        <taxon>Neisseriales</taxon>
        <taxon>Neisseriaceae</taxon>
        <taxon>Neisseria</taxon>
    </lineage>
</organism>
<evidence type="ECO:0000313" key="9">
    <source>
        <dbReference type="Proteomes" id="UP000004105"/>
    </source>
</evidence>
<protein>
    <recommendedName>
        <fullName evidence="4 5">Large ribosomal subunit protein uL24</fullName>
    </recommendedName>
</protein>
<dbReference type="GO" id="GO:0019843">
    <property type="term" value="F:rRNA binding"/>
    <property type="evidence" value="ECO:0007669"/>
    <property type="project" value="UniProtKB-UniRule"/>
</dbReference>
<dbReference type="SUPFAM" id="SSF50104">
    <property type="entry name" value="Translation proteins SH3-like domain"/>
    <property type="match status" value="1"/>
</dbReference>
<dbReference type="InterPro" id="IPR008991">
    <property type="entry name" value="Translation_prot_SH3-like_sf"/>
</dbReference>
<dbReference type="InterPro" id="IPR014722">
    <property type="entry name" value="Rib_uL2_dom2"/>
</dbReference>
<dbReference type="HAMAP" id="MF_01326_B">
    <property type="entry name" value="Ribosomal_uL24_B"/>
    <property type="match status" value="1"/>
</dbReference>
<dbReference type="InterPro" id="IPR057264">
    <property type="entry name" value="Ribosomal_uL24_C"/>
</dbReference>
<keyword evidence="5" id="KW-0699">rRNA-binding</keyword>
<evidence type="ECO:0000313" key="8">
    <source>
        <dbReference type="EMBL" id="EGF11625.1"/>
    </source>
</evidence>
<dbReference type="PROSITE" id="PS01108">
    <property type="entry name" value="RIBOSOMAL_L24"/>
    <property type="match status" value="1"/>
</dbReference>
<dbReference type="Pfam" id="PF00467">
    <property type="entry name" value="KOW"/>
    <property type="match status" value="1"/>
</dbReference>
<evidence type="ECO:0000256" key="4">
    <source>
        <dbReference type="ARBA" id="ARBA00035206"/>
    </source>
</evidence>
<comment type="caution">
    <text evidence="8">The sequence shown here is derived from an EMBL/GenBank/DDBJ whole genome shotgun (WGS) entry which is preliminary data.</text>
</comment>
<dbReference type="GO" id="GO:0003735">
    <property type="term" value="F:structural constituent of ribosome"/>
    <property type="evidence" value="ECO:0007669"/>
    <property type="project" value="InterPro"/>
</dbReference>
<dbReference type="HOGENOM" id="CLU_093315_2_2_4"/>
<dbReference type="Pfam" id="PF17136">
    <property type="entry name" value="ribosomal_L24"/>
    <property type="match status" value="1"/>
</dbReference>